<gene>
    <name evidence="2" type="primary">phaZ</name>
    <name evidence="2" type="ORF">HMF8227_01302</name>
</gene>
<dbReference type="PANTHER" id="PTHR42972:SF8">
    <property type="entry name" value="POLYHYDROXYBUTYRATE DEPOLYMERASE"/>
    <property type="match status" value="1"/>
</dbReference>
<dbReference type="AlphaFoldDB" id="A0A2S2E3F1"/>
<dbReference type="RefSeq" id="WP_109339397.1">
    <property type="nucleotide sequence ID" value="NZ_CP029347.1"/>
</dbReference>
<feature type="signal peptide" evidence="1">
    <location>
        <begin position="1"/>
        <end position="18"/>
    </location>
</feature>
<evidence type="ECO:0000313" key="3">
    <source>
        <dbReference type="Proteomes" id="UP000245728"/>
    </source>
</evidence>
<protein>
    <submittedName>
        <fullName evidence="2">Poly(3-hydroxybutyrate) depolymerase</fullName>
        <ecNumber evidence="2">3.1.1.75</ecNumber>
    </submittedName>
</protein>
<dbReference type="GO" id="GO:0050526">
    <property type="term" value="F:poly(3-hydroxybutyrate) depolymerase activity"/>
    <property type="evidence" value="ECO:0007669"/>
    <property type="project" value="UniProtKB-EC"/>
</dbReference>
<evidence type="ECO:0000256" key="1">
    <source>
        <dbReference type="SAM" id="SignalP"/>
    </source>
</evidence>
<dbReference type="SUPFAM" id="SSF53474">
    <property type="entry name" value="alpha/beta-Hydrolases"/>
    <property type="match status" value="1"/>
</dbReference>
<dbReference type="EC" id="3.1.1.75" evidence="2"/>
<evidence type="ECO:0000313" key="2">
    <source>
        <dbReference type="EMBL" id="AWL11780.1"/>
    </source>
</evidence>
<dbReference type="InterPro" id="IPR029058">
    <property type="entry name" value="AB_hydrolase_fold"/>
</dbReference>
<dbReference type="PANTHER" id="PTHR42972">
    <property type="entry name" value="TOL-PAL SYSTEM PROTEIN TOLB"/>
    <property type="match status" value="1"/>
</dbReference>
<organism evidence="2 3">
    <name type="scientific">Saliniradius amylolyticus</name>
    <dbReference type="NCBI Taxonomy" id="2183582"/>
    <lineage>
        <taxon>Bacteria</taxon>
        <taxon>Pseudomonadati</taxon>
        <taxon>Pseudomonadota</taxon>
        <taxon>Gammaproteobacteria</taxon>
        <taxon>Alteromonadales</taxon>
        <taxon>Alteromonadaceae</taxon>
        <taxon>Saliniradius</taxon>
    </lineage>
</organism>
<dbReference type="EMBL" id="CP029347">
    <property type="protein sequence ID" value="AWL11780.1"/>
    <property type="molecule type" value="Genomic_DNA"/>
</dbReference>
<accession>A0A2S2E3F1</accession>
<dbReference type="Gene3D" id="3.40.50.1820">
    <property type="entry name" value="alpha/beta hydrolase"/>
    <property type="match status" value="2"/>
</dbReference>
<keyword evidence="1" id="KW-0732">Signal</keyword>
<keyword evidence="3" id="KW-1185">Reference proteome</keyword>
<sequence>MKAITLAVTSALSLSAFAGELPALKLDLSNLTVSGLSSGGYMAGQFHQAYGDKITGVGIIAAGPYYCAQGSIMTALGQCVNKQDGAIDLKALNETLAQWRQQGLIAPETAIEDDKVWVLHGSMDEKVIAPVTNALVQQYRDWGVEQLTYINDKPFAHHFPAESNGTDCAVSEAPFVGNCGYNAAAEMLNTISDAKATETDTGELYRFNQQELGGEFAESLAETGYVFVPQSCTEGNQCQLHINFHGCKQYAEAVGTDYIEQNGINDWAAVHNTVVLYPQTTASALMPMNPQGCWDWWGYTDEHYATNKGQQVQAVMKMAESLSRE</sequence>
<proteinExistence type="predicted"/>
<dbReference type="OrthoDB" id="505233at2"/>
<name>A0A2S2E3F1_9ALTE</name>
<reference evidence="2 3" key="1">
    <citation type="submission" date="2018-05" db="EMBL/GenBank/DDBJ databases">
        <title>Salinimonas sp. HMF8227 Genome sequencing and assembly.</title>
        <authorList>
            <person name="Kang H."/>
            <person name="Kang J."/>
            <person name="Cha I."/>
            <person name="Kim H."/>
            <person name="Joh K."/>
        </authorList>
    </citation>
    <scope>NUCLEOTIDE SEQUENCE [LARGE SCALE GENOMIC DNA]</scope>
    <source>
        <strain evidence="2 3">HMF8227</strain>
    </source>
</reference>
<keyword evidence="2" id="KW-0378">Hydrolase</keyword>
<dbReference type="KEGG" id="salh:HMF8227_01302"/>
<dbReference type="Proteomes" id="UP000245728">
    <property type="component" value="Chromosome"/>
</dbReference>
<feature type="chain" id="PRO_5015478258" evidence="1">
    <location>
        <begin position="19"/>
        <end position="325"/>
    </location>
</feature>